<evidence type="ECO:0000313" key="4">
    <source>
        <dbReference type="Proteomes" id="UP000054399"/>
    </source>
</evidence>
<dbReference type="Proteomes" id="UP000054399">
    <property type="component" value="Unassembled WGS sequence"/>
</dbReference>
<feature type="compositionally biased region" description="Basic and acidic residues" evidence="1">
    <location>
        <begin position="10"/>
        <end position="20"/>
    </location>
</feature>
<gene>
    <name evidence="3" type="ORF">I308_104011</name>
</gene>
<comment type="caution">
    <text evidence="3">The sequence shown here is derived from an EMBL/GenBank/DDBJ whole genome shotgun (WGS) entry which is preliminary data.</text>
</comment>
<organism evidence="3 4">
    <name type="scientific">Cryptococcus tetragattii IND107</name>
    <dbReference type="NCBI Taxonomy" id="1296105"/>
    <lineage>
        <taxon>Eukaryota</taxon>
        <taxon>Fungi</taxon>
        <taxon>Dikarya</taxon>
        <taxon>Basidiomycota</taxon>
        <taxon>Agaricomycotina</taxon>
        <taxon>Tremellomycetes</taxon>
        <taxon>Tremellales</taxon>
        <taxon>Cryptococcaceae</taxon>
        <taxon>Cryptococcus</taxon>
        <taxon>Cryptococcus gattii species complex</taxon>
    </lineage>
</organism>
<evidence type="ECO:0000313" key="3">
    <source>
        <dbReference type="EMBL" id="KAL0246979.1"/>
    </source>
</evidence>
<accession>A0ABR3BQ04</accession>
<evidence type="ECO:0000256" key="1">
    <source>
        <dbReference type="SAM" id="MobiDB-lite"/>
    </source>
</evidence>
<keyword evidence="4" id="KW-1185">Reference proteome</keyword>
<keyword evidence="2" id="KW-0812">Transmembrane</keyword>
<dbReference type="GeneID" id="91990867"/>
<reference evidence="4" key="1">
    <citation type="submission" date="2015-01" db="EMBL/GenBank/DDBJ databases">
        <title>The Genome Sequence of Cryptococcus gattii MMRL2647.</title>
        <authorList>
            <consortium name="The Broad Institute Genomics Platform"/>
            <person name="Cuomo C."/>
            <person name="Litvintseva A."/>
            <person name="Chen Y."/>
            <person name="Heitman J."/>
            <person name="Sun S."/>
            <person name="Springer D."/>
            <person name="Dromer F."/>
            <person name="Young S."/>
            <person name="Zeng Q."/>
            <person name="Gargeya S."/>
            <person name="Abouelleil A."/>
            <person name="Alvarado L."/>
            <person name="Chapman S.B."/>
            <person name="Gainer-Dewar J."/>
            <person name="Goldberg J."/>
            <person name="Griggs A."/>
            <person name="Gujja S."/>
            <person name="Hansen M."/>
            <person name="Howarth C."/>
            <person name="Imamovic A."/>
            <person name="Larimer J."/>
            <person name="Murphy C."/>
            <person name="Naylor J."/>
            <person name="Pearson M."/>
            <person name="Priest M."/>
            <person name="Roberts A."/>
            <person name="Saif S."/>
            <person name="Shea T."/>
            <person name="Sykes S."/>
            <person name="Wortman J."/>
            <person name="Nusbaum C."/>
            <person name="Birren B."/>
        </authorList>
    </citation>
    <scope>NUCLEOTIDE SEQUENCE [LARGE SCALE GENOMIC DNA]</scope>
    <source>
        <strain evidence="4">IND107</strain>
    </source>
</reference>
<reference evidence="3 4" key="2">
    <citation type="submission" date="2024-01" db="EMBL/GenBank/DDBJ databases">
        <title>Comparative genomics of Cryptococcus and Kwoniella reveals pathogenesis evolution and contrasting modes of karyotype evolution via chromosome fusion or intercentromeric recombination.</title>
        <authorList>
            <person name="Coelho M.A."/>
            <person name="David-Palma M."/>
            <person name="Shea T."/>
            <person name="Bowers K."/>
            <person name="Mcginley-Smith S."/>
            <person name="Mohammad A.W."/>
            <person name="Gnirke A."/>
            <person name="Yurkov A.M."/>
            <person name="Nowrousian M."/>
            <person name="Sun S."/>
            <person name="Cuomo C.A."/>
            <person name="Heitman J."/>
        </authorList>
    </citation>
    <scope>NUCLEOTIDE SEQUENCE [LARGE SCALE GENOMIC DNA]</scope>
    <source>
        <strain evidence="3 4">IND107</strain>
    </source>
</reference>
<dbReference type="EMBL" id="ATAM02000007">
    <property type="protein sequence ID" value="KAL0246979.1"/>
    <property type="molecule type" value="Genomic_DNA"/>
</dbReference>
<evidence type="ECO:0000256" key="2">
    <source>
        <dbReference type="SAM" id="Phobius"/>
    </source>
</evidence>
<name>A0ABR3BQ04_9TREE</name>
<feature type="region of interest" description="Disordered" evidence="1">
    <location>
        <begin position="1"/>
        <end position="33"/>
    </location>
</feature>
<protein>
    <submittedName>
        <fullName evidence="3">Uncharacterized protein</fullName>
    </submittedName>
</protein>
<keyword evidence="2" id="KW-0472">Membrane</keyword>
<proteinExistence type="predicted"/>
<dbReference type="RefSeq" id="XP_066612940.1">
    <property type="nucleotide sequence ID" value="XM_066758492.1"/>
</dbReference>
<sequence length="87" mass="9727">MTKKCPSSSGRKELDGDGVKEAGNSPGTKRRDRGQDYWTVLSCRRNTPKMHFKHILVTTMPILSTVSSLTPTLFPLIHLLSMLDLLD</sequence>
<keyword evidence="2" id="KW-1133">Transmembrane helix</keyword>
<feature type="transmembrane region" description="Helical" evidence="2">
    <location>
        <begin position="54"/>
        <end position="77"/>
    </location>
</feature>